<evidence type="ECO:0008006" key="3">
    <source>
        <dbReference type="Google" id="ProtNLM"/>
    </source>
</evidence>
<dbReference type="RefSeq" id="WP_201654079.1">
    <property type="nucleotide sequence ID" value="NZ_JAEQNC010000002.1"/>
</dbReference>
<dbReference type="EMBL" id="JAEQNC010000002">
    <property type="protein sequence ID" value="MBL0371411.1"/>
    <property type="molecule type" value="Genomic_DNA"/>
</dbReference>
<gene>
    <name evidence="1" type="ORF">JJB09_05165</name>
</gene>
<name>A0A936YNA0_9HYPH</name>
<evidence type="ECO:0000313" key="1">
    <source>
        <dbReference type="EMBL" id="MBL0371411.1"/>
    </source>
</evidence>
<dbReference type="Proteomes" id="UP000633219">
    <property type="component" value="Unassembled WGS sequence"/>
</dbReference>
<organism evidence="1 2">
    <name type="scientific">Rhizobium setariae</name>
    <dbReference type="NCBI Taxonomy" id="2801340"/>
    <lineage>
        <taxon>Bacteria</taxon>
        <taxon>Pseudomonadati</taxon>
        <taxon>Pseudomonadota</taxon>
        <taxon>Alphaproteobacteria</taxon>
        <taxon>Hyphomicrobiales</taxon>
        <taxon>Rhizobiaceae</taxon>
        <taxon>Rhizobium/Agrobacterium group</taxon>
        <taxon>Rhizobium</taxon>
    </lineage>
</organism>
<proteinExistence type="predicted"/>
<comment type="caution">
    <text evidence="1">The sequence shown here is derived from an EMBL/GenBank/DDBJ whole genome shotgun (WGS) entry which is preliminary data.</text>
</comment>
<keyword evidence="2" id="KW-1185">Reference proteome</keyword>
<reference evidence="1" key="1">
    <citation type="submission" date="2021-01" db="EMBL/GenBank/DDBJ databases">
        <title>Rhizobium sp. strain KVB221 16S ribosomal RNA gene Genome sequencing and assembly.</title>
        <authorList>
            <person name="Kang M."/>
        </authorList>
    </citation>
    <scope>NUCLEOTIDE SEQUENCE</scope>
    <source>
        <strain evidence="1">KVB221</strain>
    </source>
</reference>
<accession>A0A936YNA0</accession>
<evidence type="ECO:0000313" key="2">
    <source>
        <dbReference type="Proteomes" id="UP000633219"/>
    </source>
</evidence>
<protein>
    <recommendedName>
        <fullName evidence="3">t-SNARE coiled-coil homology domain-containing protein</fullName>
    </recommendedName>
</protein>
<dbReference type="AlphaFoldDB" id="A0A936YNA0"/>
<sequence>MAAVDGDLIHEMLKRIQSDISAVKFDISGLKTEMINIRGTMVSIQMDIHNIYNRLDRSDQRLDHIENRLELRELSERGQAPLDPSSCGMTLPLARLASTREGVHISC</sequence>